<dbReference type="EMBL" id="CAJOBH010088269">
    <property type="protein sequence ID" value="CAF4551685.1"/>
    <property type="molecule type" value="Genomic_DNA"/>
</dbReference>
<protein>
    <submittedName>
        <fullName evidence="1">Uncharacterized protein</fullName>
    </submittedName>
</protein>
<dbReference type="Proteomes" id="UP000681967">
    <property type="component" value="Unassembled WGS sequence"/>
</dbReference>
<sequence>MLHFSCEYNPSTFGIRLNVQNLRNMNSLLTLFNDTINRSAYMFLRFVLSTTITGEPYETSLQN</sequence>
<evidence type="ECO:0000313" key="1">
    <source>
        <dbReference type="EMBL" id="CAF4551685.1"/>
    </source>
</evidence>
<organism evidence="1 2">
    <name type="scientific">Rotaria magnacalcarata</name>
    <dbReference type="NCBI Taxonomy" id="392030"/>
    <lineage>
        <taxon>Eukaryota</taxon>
        <taxon>Metazoa</taxon>
        <taxon>Spiralia</taxon>
        <taxon>Gnathifera</taxon>
        <taxon>Rotifera</taxon>
        <taxon>Eurotatoria</taxon>
        <taxon>Bdelloidea</taxon>
        <taxon>Philodinida</taxon>
        <taxon>Philodinidae</taxon>
        <taxon>Rotaria</taxon>
    </lineage>
</organism>
<gene>
    <name evidence="1" type="ORF">BYL167_LOCUS38136</name>
</gene>
<accession>A0A8S2YDA9</accession>
<dbReference type="AlphaFoldDB" id="A0A8S2YDA9"/>
<comment type="caution">
    <text evidence="1">The sequence shown here is derived from an EMBL/GenBank/DDBJ whole genome shotgun (WGS) entry which is preliminary data.</text>
</comment>
<evidence type="ECO:0000313" key="2">
    <source>
        <dbReference type="Proteomes" id="UP000681967"/>
    </source>
</evidence>
<feature type="non-terminal residue" evidence="1">
    <location>
        <position position="63"/>
    </location>
</feature>
<name>A0A8S2YDA9_9BILA</name>
<reference evidence="1" key="1">
    <citation type="submission" date="2021-02" db="EMBL/GenBank/DDBJ databases">
        <authorList>
            <person name="Nowell W R."/>
        </authorList>
    </citation>
    <scope>NUCLEOTIDE SEQUENCE</scope>
</reference>
<proteinExistence type="predicted"/>